<evidence type="ECO:0000313" key="1">
    <source>
        <dbReference type="EMBL" id="EJB27312.1"/>
    </source>
</evidence>
<protein>
    <submittedName>
        <fullName evidence="1">Uncharacterized protein</fullName>
    </submittedName>
</protein>
<gene>
    <name evidence="1" type="ORF">HPNQ4200_1550</name>
</gene>
<reference evidence="1 2" key="1">
    <citation type="journal article" date="2013" name="Pathog. Dis.">
        <title>Genome sequences of 65 Helicobacter pylori strains isolated from asymptomatic individuals and patients with gastric cancer, peptic ulcer disease, or gastritis.</title>
        <authorList>
            <person name="Blanchard T.G."/>
            <person name="Czinn S.J."/>
            <person name="Correa P."/>
            <person name="Nakazawa T."/>
            <person name="Keelan M."/>
            <person name="Morningstar L."/>
            <person name="Santana-Cruz I."/>
            <person name="Maroo A."/>
            <person name="McCracken C."/>
            <person name="Shefchek K."/>
            <person name="Daugherty S."/>
            <person name="Song Y."/>
            <person name="Fraser C.M."/>
            <person name="Fricke W.F."/>
        </authorList>
    </citation>
    <scope>NUCLEOTIDE SEQUENCE [LARGE SCALE GENOMIC DNA]</scope>
    <source>
        <strain evidence="1 2">NQ4200</strain>
    </source>
</reference>
<organism evidence="1 2">
    <name type="scientific">Helicobacter pylori NQ4200</name>
    <dbReference type="NCBI Taxonomy" id="992024"/>
    <lineage>
        <taxon>Bacteria</taxon>
        <taxon>Pseudomonadati</taxon>
        <taxon>Campylobacterota</taxon>
        <taxon>Epsilonproteobacteria</taxon>
        <taxon>Campylobacterales</taxon>
        <taxon>Helicobacteraceae</taxon>
        <taxon>Helicobacter</taxon>
    </lineage>
</organism>
<accession>J0IQA9</accession>
<dbReference type="Proteomes" id="UP000003358">
    <property type="component" value="Unassembled WGS sequence"/>
</dbReference>
<dbReference type="AlphaFoldDB" id="J0IQA9"/>
<name>J0IQA9_HELPX</name>
<proteinExistence type="predicted"/>
<dbReference type="EMBL" id="AKNS01000012">
    <property type="protein sequence ID" value="EJB27312.1"/>
    <property type="molecule type" value="Genomic_DNA"/>
</dbReference>
<evidence type="ECO:0000313" key="2">
    <source>
        <dbReference type="Proteomes" id="UP000003358"/>
    </source>
</evidence>
<comment type="caution">
    <text evidence="1">The sequence shown here is derived from an EMBL/GenBank/DDBJ whole genome shotgun (WGS) entry which is preliminary data.</text>
</comment>
<sequence length="39" mass="4598">MLFMACFLIGIIIQTIRLVANGFKHLLRSTCFELYHVKR</sequence>